<dbReference type="PANTHER" id="PTHR43244:SF1">
    <property type="entry name" value="5,10-METHYLENETETRAHYDROMETHANOPTERIN REDUCTASE"/>
    <property type="match status" value="1"/>
</dbReference>
<sequence>MKLSMMINYISDFQSSAQQVVELEKVGLDMVWVAEAYSYDSISQIGYLAAVTNRIEIGTGIINVYSRTPALVAMTAAGCDYVSNGRFVLGLGASGAQVIEGFHGMAYDKPMQRTKEYIDICREVWKREKPLSYQGKTVEVPLPQGQGTGLGKALKLINHPVRKDIPIWWASLMGKSVEATAEIADGWMPIFFYPEKFQQVWGDALKAGYAKRDASRPPMDISAGGMLAIDESLTGEDQQKVLDFARPSTALYVGGMGARGKNFYNDICKSYGYEKEAVEIQDLYLDGKKQEAAAKVPSEWLLNSHLVGPKNFVKERLAAFKEAGVTVISVNPIGPDAVQQVELLRSLIDDVR</sequence>
<organism evidence="3">
    <name type="scientific">freshwater metagenome</name>
    <dbReference type="NCBI Taxonomy" id="449393"/>
    <lineage>
        <taxon>unclassified sequences</taxon>
        <taxon>metagenomes</taxon>
        <taxon>ecological metagenomes</taxon>
    </lineage>
</organism>
<dbReference type="PANTHER" id="PTHR43244">
    <property type="match status" value="1"/>
</dbReference>
<reference evidence="3" key="1">
    <citation type="submission" date="2020-05" db="EMBL/GenBank/DDBJ databases">
        <authorList>
            <person name="Chiriac C."/>
            <person name="Salcher M."/>
            <person name="Ghai R."/>
            <person name="Kavagutti S V."/>
        </authorList>
    </citation>
    <scope>NUCLEOTIDE SEQUENCE</scope>
</reference>
<dbReference type="InterPro" id="IPR050564">
    <property type="entry name" value="F420-G6PD/mer"/>
</dbReference>
<evidence type="ECO:0000259" key="2">
    <source>
        <dbReference type="Pfam" id="PF00296"/>
    </source>
</evidence>
<accession>A0A6J7NDB3</accession>
<keyword evidence="1" id="KW-0560">Oxidoreductase</keyword>
<feature type="domain" description="Luciferase-like" evidence="2">
    <location>
        <begin position="7"/>
        <end position="326"/>
    </location>
</feature>
<dbReference type="GO" id="GO:0016705">
    <property type="term" value="F:oxidoreductase activity, acting on paired donors, with incorporation or reduction of molecular oxygen"/>
    <property type="evidence" value="ECO:0007669"/>
    <property type="project" value="InterPro"/>
</dbReference>
<protein>
    <submittedName>
        <fullName evidence="3">Unannotated protein</fullName>
    </submittedName>
</protein>
<name>A0A6J7NDB3_9ZZZZ</name>
<dbReference type="InterPro" id="IPR019951">
    <property type="entry name" value="F420_OxRdatse_Rv3520c_pred"/>
</dbReference>
<dbReference type="InterPro" id="IPR011251">
    <property type="entry name" value="Luciferase-like_dom"/>
</dbReference>
<evidence type="ECO:0000313" key="3">
    <source>
        <dbReference type="EMBL" id="CAB4987954.1"/>
    </source>
</evidence>
<dbReference type="NCBIfam" id="TIGR03559">
    <property type="entry name" value="F420_Rv3520c"/>
    <property type="match status" value="1"/>
</dbReference>
<dbReference type="SUPFAM" id="SSF51679">
    <property type="entry name" value="Bacterial luciferase-like"/>
    <property type="match status" value="1"/>
</dbReference>
<dbReference type="Pfam" id="PF00296">
    <property type="entry name" value="Bac_luciferase"/>
    <property type="match status" value="1"/>
</dbReference>
<dbReference type="CDD" id="cd01097">
    <property type="entry name" value="Tetrahydromethanopterin_reductase"/>
    <property type="match status" value="1"/>
</dbReference>
<proteinExistence type="predicted"/>
<gene>
    <name evidence="3" type="ORF">UFOPK4000_00530</name>
</gene>
<dbReference type="Gene3D" id="3.20.20.30">
    <property type="entry name" value="Luciferase-like domain"/>
    <property type="match status" value="1"/>
</dbReference>
<dbReference type="EMBL" id="CAFBOT010000070">
    <property type="protein sequence ID" value="CAB4987954.1"/>
    <property type="molecule type" value="Genomic_DNA"/>
</dbReference>
<dbReference type="InterPro" id="IPR036661">
    <property type="entry name" value="Luciferase-like_sf"/>
</dbReference>
<evidence type="ECO:0000256" key="1">
    <source>
        <dbReference type="ARBA" id="ARBA00023002"/>
    </source>
</evidence>
<dbReference type="AlphaFoldDB" id="A0A6J7NDB3"/>